<dbReference type="PANTHER" id="PTHR13285">
    <property type="entry name" value="ACYLTRANSFERASE"/>
    <property type="match status" value="1"/>
</dbReference>
<feature type="transmembrane region" description="Helical" evidence="14">
    <location>
        <begin position="404"/>
        <end position="426"/>
    </location>
</feature>
<feature type="transmembrane region" description="Helical" evidence="14">
    <location>
        <begin position="446"/>
        <end position="470"/>
    </location>
</feature>
<comment type="subcellular location">
    <subcellularLocation>
        <location evidence="1">Cell membrane</location>
        <topology evidence="1">Multi-pass membrane protein</topology>
    </subcellularLocation>
</comment>
<dbReference type="InterPro" id="IPR004299">
    <property type="entry name" value="MBOAT_fam"/>
</dbReference>
<evidence type="ECO:0000256" key="2">
    <source>
        <dbReference type="ARBA" id="ARBA00005182"/>
    </source>
</evidence>
<dbReference type="RefSeq" id="WP_126127610.1">
    <property type="nucleotide sequence ID" value="NZ_CP034464.1"/>
</dbReference>
<proteinExistence type="inferred from homology"/>
<keyword evidence="9 14" id="KW-1133">Transmembrane helix</keyword>
<dbReference type="EMBL" id="CP034464">
    <property type="protein sequence ID" value="AZP12228.1"/>
    <property type="molecule type" value="Genomic_DNA"/>
</dbReference>
<dbReference type="PANTHER" id="PTHR13285:SF23">
    <property type="entry name" value="TEICHOIC ACID D-ALANYLTRANSFERASE"/>
    <property type="match status" value="1"/>
</dbReference>
<dbReference type="PIRSF" id="PIRSF500217">
    <property type="entry name" value="AlgI"/>
    <property type="match status" value="1"/>
</dbReference>
<dbReference type="GO" id="GO:0042121">
    <property type="term" value="P:alginic acid biosynthetic process"/>
    <property type="evidence" value="ECO:0007669"/>
    <property type="project" value="UniProtKB-KW"/>
</dbReference>
<evidence type="ECO:0000256" key="11">
    <source>
        <dbReference type="ARBA" id="ARBA00023315"/>
    </source>
</evidence>
<keyword evidence="11 13" id="KW-0012">Acyltransferase</keyword>
<evidence type="ECO:0000256" key="13">
    <source>
        <dbReference type="PIRNR" id="PIRNR016636"/>
    </source>
</evidence>
<dbReference type="PIRSF" id="PIRSF016636">
    <property type="entry name" value="AlgI_DltB"/>
    <property type="match status" value="1"/>
</dbReference>
<keyword evidence="8" id="KW-0016">Alginate biosynthesis</keyword>
<dbReference type="AlphaFoldDB" id="A0A3S9HJD1"/>
<evidence type="ECO:0000313" key="15">
    <source>
        <dbReference type="EMBL" id="AZP12228.1"/>
    </source>
</evidence>
<dbReference type="GO" id="GO:0005886">
    <property type="term" value="C:plasma membrane"/>
    <property type="evidence" value="ECO:0007669"/>
    <property type="project" value="UniProtKB-SubCell"/>
</dbReference>
<feature type="transmembrane region" description="Helical" evidence="14">
    <location>
        <begin position="227"/>
        <end position="245"/>
    </location>
</feature>
<sequence length="472" mass="53533">MSFLSFHFLLFLAITFVLVHKSGTRLNLRNNVMLFASYYFYMCWDWRFACLLLFNTLINFFAAERIAVSTDMRYRKWWLWMAVISGLGVLAYFKYANFFIETFSALLGGFGLQINAPMLQLILPIGISFYTFQSLSYTLDVYRGRQASCNSFRDFALFAAFFPTVLSGPITRAHQLLPQLQAIPQGGSGKIETGLFLLLRGFIKKIAFADVLAVHLVNPAFSDPSAYSSWFLLLAVYAYSFQIYMDLSGYTDIARGAANLLGFELPINFNRPYLADSVSNFWQRWHISMSGFFRDYLYFSVGGSKFGNAYLNLFITFVAIGMWHGAGWNFIVYGLIHGSVICIERFSRNRRVRLGLAPLKESGYLWLLRMIIVFQIVAFSRILFRAPDLAAAMKFASAILTPAGSAAPLSAIGIVALLLAVVCHFVPTRFSLAMYDLIRSRSSWQLAICLVFFVYVLIAMTSGKAPFVYFQF</sequence>
<dbReference type="GO" id="GO:0016746">
    <property type="term" value="F:acyltransferase activity"/>
    <property type="evidence" value="ECO:0007669"/>
    <property type="project" value="UniProtKB-KW"/>
</dbReference>
<keyword evidence="5 13" id="KW-1003">Cell membrane</keyword>
<keyword evidence="10 13" id="KW-0472">Membrane</keyword>
<reference evidence="15 16" key="1">
    <citation type="journal article" date="2011" name="Int. J. Syst. Evol. Microbiol.">
        <title>Description of Undibacterium oligocarboniphilum sp. nov., isolated from purified water, and Undibacterium pigrum strain CCUG 49012 as the type strain of Undibacterium parvum sp. nov., and emended descriptions of the genus Undibacterium and the species Undibacterium pigrum.</title>
        <authorList>
            <person name="Eder W."/>
            <person name="Wanner G."/>
            <person name="Ludwig W."/>
            <person name="Busse H.J."/>
            <person name="Ziemke-Kageler F."/>
            <person name="Lang E."/>
        </authorList>
    </citation>
    <scope>NUCLEOTIDE SEQUENCE [LARGE SCALE GENOMIC DNA]</scope>
    <source>
        <strain evidence="15 16">DSM 23061</strain>
    </source>
</reference>
<evidence type="ECO:0000256" key="10">
    <source>
        <dbReference type="ARBA" id="ARBA00023136"/>
    </source>
</evidence>
<evidence type="ECO:0000313" key="16">
    <source>
        <dbReference type="Proteomes" id="UP000275663"/>
    </source>
</evidence>
<gene>
    <name evidence="15" type="ORF">EJN92_09570</name>
</gene>
<evidence type="ECO:0000256" key="6">
    <source>
        <dbReference type="ARBA" id="ARBA00022679"/>
    </source>
</evidence>
<dbReference type="Pfam" id="PF03062">
    <property type="entry name" value="MBOAT"/>
    <property type="match status" value="1"/>
</dbReference>
<evidence type="ECO:0000256" key="12">
    <source>
        <dbReference type="ARBA" id="ARBA00031030"/>
    </source>
</evidence>
<evidence type="ECO:0000256" key="14">
    <source>
        <dbReference type="SAM" id="Phobius"/>
    </source>
</evidence>
<comment type="similarity">
    <text evidence="3 13">Belongs to the membrane-bound acyltransferase family.</text>
</comment>
<dbReference type="InterPro" id="IPR028362">
    <property type="entry name" value="AlgI"/>
</dbReference>
<evidence type="ECO:0000256" key="1">
    <source>
        <dbReference type="ARBA" id="ARBA00004651"/>
    </source>
</evidence>
<keyword evidence="16" id="KW-1185">Reference proteome</keyword>
<dbReference type="OrthoDB" id="139172at2"/>
<name>A0A3S9HJD1_9BURK</name>
<dbReference type="InterPro" id="IPR051085">
    <property type="entry name" value="MB_O-acyltransferase"/>
</dbReference>
<feature type="transmembrane region" description="Helical" evidence="14">
    <location>
        <begin position="364"/>
        <end position="384"/>
    </location>
</feature>
<dbReference type="InterPro" id="IPR024194">
    <property type="entry name" value="Ac/AlaTfrase_AlgI/DltB"/>
</dbReference>
<feature type="transmembrane region" description="Helical" evidence="14">
    <location>
        <begin position="326"/>
        <end position="343"/>
    </location>
</feature>
<feature type="transmembrane region" description="Helical" evidence="14">
    <location>
        <begin position="118"/>
        <end position="139"/>
    </location>
</feature>
<evidence type="ECO:0000256" key="5">
    <source>
        <dbReference type="ARBA" id="ARBA00022475"/>
    </source>
</evidence>
<keyword evidence="7 14" id="KW-0812">Transmembrane</keyword>
<feature type="transmembrane region" description="Helical" evidence="14">
    <location>
        <begin position="78"/>
        <end position="98"/>
    </location>
</feature>
<accession>A0A3S9HJD1</accession>
<evidence type="ECO:0000256" key="8">
    <source>
        <dbReference type="ARBA" id="ARBA00022841"/>
    </source>
</evidence>
<evidence type="ECO:0000256" key="9">
    <source>
        <dbReference type="ARBA" id="ARBA00022989"/>
    </source>
</evidence>
<evidence type="ECO:0000256" key="4">
    <source>
        <dbReference type="ARBA" id="ARBA00016084"/>
    </source>
</evidence>
<feature type="transmembrane region" description="Helical" evidence="14">
    <location>
        <begin position="38"/>
        <end position="58"/>
    </location>
</feature>
<evidence type="ECO:0000256" key="7">
    <source>
        <dbReference type="ARBA" id="ARBA00022692"/>
    </source>
</evidence>
<organism evidence="15 16">
    <name type="scientific">Undibacterium parvum</name>
    <dbReference type="NCBI Taxonomy" id="401471"/>
    <lineage>
        <taxon>Bacteria</taxon>
        <taxon>Pseudomonadati</taxon>
        <taxon>Pseudomonadota</taxon>
        <taxon>Betaproteobacteria</taxon>
        <taxon>Burkholderiales</taxon>
        <taxon>Oxalobacteraceae</taxon>
        <taxon>Undibacterium</taxon>
    </lineage>
</organism>
<dbReference type="KEGG" id="upv:EJN92_09570"/>
<dbReference type="Proteomes" id="UP000275663">
    <property type="component" value="Chromosome"/>
</dbReference>
<keyword evidence="6 13" id="KW-0808">Transferase</keyword>
<comment type="pathway">
    <text evidence="2">Glycan biosynthesis; alginate biosynthesis.</text>
</comment>
<protein>
    <recommendedName>
        <fullName evidence="4">Probable alginate O-acetylase AlgI</fullName>
    </recommendedName>
    <alternativeName>
        <fullName evidence="12">Alginate biosynthesis protein AlgI</fullName>
    </alternativeName>
</protein>
<evidence type="ECO:0000256" key="3">
    <source>
        <dbReference type="ARBA" id="ARBA00010323"/>
    </source>
</evidence>